<proteinExistence type="predicted"/>
<protein>
    <submittedName>
        <fullName evidence="2">Uncharacterized protein</fullName>
    </submittedName>
</protein>
<evidence type="ECO:0000313" key="3">
    <source>
        <dbReference type="Proteomes" id="UP000269721"/>
    </source>
</evidence>
<feature type="region of interest" description="Disordered" evidence="1">
    <location>
        <begin position="418"/>
        <end position="442"/>
    </location>
</feature>
<organism evidence="2 3">
    <name type="scientific">Blyttiomyces helicus</name>
    <dbReference type="NCBI Taxonomy" id="388810"/>
    <lineage>
        <taxon>Eukaryota</taxon>
        <taxon>Fungi</taxon>
        <taxon>Fungi incertae sedis</taxon>
        <taxon>Chytridiomycota</taxon>
        <taxon>Chytridiomycota incertae sedis</taxon>
        <taxon>Chytridiomycetes</taxon>
        <taxon>Chytridiomycetes incertae sedis</taxon>
        <taxon>Blyttiomyces</taxon>
    </lineage>
</organism>
<feature type="compositionally biased region" description="Low complexity" evidence="1">
    <location>
        <begin position="22"/>
        <end position="34"/>
    </location>
</feature>
<dbReference type="AlphaFoldDB" id="A0A4P9WE45"/>
<accession>A0A4P9WE45</accession>
<gene>
    <name evidence="2" type="ORF">BDK51DRAFT_36492</name>
</gene>
<feature type="compositionally biased region" description="Polar residues" evidence="1">
    <location>
        <begin position="156"/>
        <end position="176"/>
    </location>
</feature>
<dbReference type="Proteomes" id="UP000269721">
    <property type="component" value="Unassembled WGS sequence"/>
</dbReference>
<evidence type="ECO:0000256" key="1">
    <source>
        <dbReference type="SAM" id="MobiDB-lite"/>
    </source>
</evidence>
<feature type="region of interest" description="Disordered" evidence="1">
    <location>
        <begin position="247"/>
        <end position="268"/>
    </location>
</feature>
<dbReference type="EMBL" id="KZ995447">
    <property type="protein sequence ID" value="RKO90652.1"/>
    <property type="molecule type" value="Genomic_DNA"/>
</dbReference>
<name>A0A4P9WE45_9FUNG</name>
<feature type="region of interest" description="Disordered" evidence="1">
    <location>
        <begin position="1"/>
        <end position="46"/>
    </location>
</feature>
<reference evidence="3" key="1">
    <citation type="journal article" date="2018" name="Nat. Microbiol.">
        <title>Leveraging single-cell genomics to expand the fungal tree of life.</title>
        <authorList>
            <person name="Ahrendt S.R."/>
            <person name="Quandt C.A."/>
            <person name="Ciobanu D."/>
            <person name="Clum A."/>
            <person name="Salamov A."/>
            <person name="Andreopoulos B."/>
            <person name="Cheng J.F."/>
            <person name="Woyke T."/>
            <person name="Pelin A."/>
            <person name="Henrissat B."/>
            <person name="Reynolds N.K."/>
            <person name="Benny G.L."/>
            <person name="Smith M.E."/>
            <person name="James T.Y."/>
            <person name="Grigoriev I.V."/>
        </authorList>
    </citation>
    <scope>NUCLEOTIDE SEQUENCE [LARGE SCALE GENOMIC DNA]</scope>
</reference>
<feature type="region of interest" description="Disordered" evidence="1">
    <location>
        <begin position="294"/>
        <end position="320"/>
    </location>
</feature>
<evidence type="ECO:0000313" key="2">
    <source>
        <dbReference type="EMBL" id="RKO90652.1"/>
    </source>
</evidence>
<keyword evidence="3" id="KW-1185">Reference proteome</keyword>
<sequence>MLGGSFDVRPPGGPDRIRARPHATAPHATPTAAPQPGCTEPTTNRIRSDRFWSGRVGSDWIDQIGVDPFGFDLEIDSAITNFEINLEVNLEIDSAIISINLNEVAIVPPTLNQPTPVRSPSPYQARSAQPVALEVAGDYPSNRLPSNFGAAPQSDPIRSNLTFQSDPTDRPTTQESAFQGVMSAEVGSEPVGSDRIGSELGVGLSRIGLDRIGATDRGATLPPAILGVFGSSSTSSALHRTLQVQLTQDHGDSRAAASQLTEPSPPSCLDPEYGAKTRATQAIFALPREAGTSPSFCSLDPASRRATQPEDSHAPVPKVESPRPVALPLCRLLQSLALLQTEVPAAYGFWTRYFGDSTIVTRPLFRDALPNSGRPDDIRIDTGRKDGITTHMFRSWVLEEGPDATMFSSVQSLFRPRSGPLADECGSPPDSGAIGDKDESSESGAPNYITLTLHKSALRFISDPSSWAMRVGAKQVSERPYSAIDTKLRIETLQLLRTENPNAYQLWTVNLGARERTAAIFPATLIRIDPNLVLSVPPHVSPMWF</sequence>
<feature type="region of interest" description="Disordered" evidence="1">
    <location>
        <begin position="147"/>
        <end position="176"/>
    </location>
</feature>